<dbReference type="PANTHER" id="PTHR43075">
    <property type="entry name" value="FORMATE LYASE ACTIVATING ENZYME, PUTATIVE (AFU_ORTHOLOGUE AFUA_2G15630)-RELATED"/>
    <property type="match status" value="1"/>
</dbReference>
<accession>X0UM49</accession>
<feature type="non-terminal residue" evidence="1">
    <location>
        <position position="1"/>
    </location>
</feature>
<proteinExistence type="predicted"/>
<dbReference type="InterPro" id="IPR013785">
    <property type="entry name" value="Aldolase_TIM"/>
</dbReference>
<dbReference type="PANTHER" id="PTHR43075:SF1">
    <property type="entry name" value="FORMATE LYASE ACTIVATING ENZYME, PUTATIVE (AFU_ORTHOLOGUE AFUA_2G15630)-RELATED"/>
    <property type="match status" value="1"/>
</dbReference>
<evidence type="ECO:0000313" key="1">
    <source>
        <dbReference type="EMBL" id="GAG06854.1"/>
    </source>
</evidence>
<name>X0UM49_9ZZZZ</name>
<protein>
    <recommendedName>
        <fullName evidence="2">Radical SAM core domain-containing protein</fullName>
    </recommendedName>
</protein>
<sequence>IGCHNVNLVTPTHVMPSILNATRIALKKGLRLPLVYNTSGYERAEIVKLLDGIVDIYMPDMKYTDDDQAAKYSAGASDYPEVARKAIIEMNRQVGELLIDERGIALRGLIIRHLVMPNRVAGTERFVRWVAETLPKSTYVNIMPQYRVEYKAFDYPEIGRGITVQEFLEAMDWAEQYHLTNLDPKSAAVRDFYRHRQSS</sequence>
<dbReference type="Gene3D" id="3.20.20.70">
    <property type="entry name" value="Aldolase class I"/>
    <property type="match status" value="1"/>
</dbReference>
<comment type="caution">
    <text evidence="1">The sequence shown here is derived from an EMBL/GenBank/DDBJ whole genome shotgun (WGS) entry which is preliminary data.</text>
</comment>
<evidence type="ECO:0008006" key="2">
    <source>
        <dbReference type="Google" id="ProtNLM"/>
    </source>
</evidence>
<gene>
    <name evidence="1" type="ORF">S01H1_38664</name>
</gene>
<dbReference type="InterPro" id="IPR040085">
    <property type="entry name" value="MJ0674-like"/>
</dbReference>
<organism evidence="1">
    <name type="scientific">marine sediment metagenome</name>
    <dbReference type="NCBI Taxonomy" id="412755"/>
    <lineage>
        <taxon>unclassified sequences</taxon>
        <taxon>metagenomes</taxon>
        <taxon>ecological metagenomes</taxon>
    </lineage>
</organism>
<dbReference type="AlphaFoldDB" id="X0UM49"/>
<dbReference type="EMBL" id="BARS01024352">
    <property type="protein sequence ID" value="GAG06854.1"/>
    <property type="molecule type" value="Genomic_DNA"/>
</dbReference>
<reference evidence="1" key="1">
    <citation type="journal article" date="2014" name="Front. Microbiol.">
        <title>High frequency of phylogenetically diverse reductive dehalogenase-homologous genes in deep subseafloor sedimentary metagenomes.</title>
        <authorList>
            <person name="Kawai M."/>
            <person name="Futagami T."/>
            <person name="Toyoda A."/>
            <person name="Takaki Y."/>
            <person name="Nishi S."/>
            <person name="Hori S."/>
            <person name="Arai W."/>
            <person name="Tsubouchi T."/>
            <person name="Morono Y."/>
            <person name="Uchiyama I."/>
            <person name="Ito T."/>
            <person name="Fujiyama A."/>
            <person name="Inagaki F."/>
            <person name="Takami H."/>
        </authorList>
    </citation>
    <scope>NUCLEOTIDE SEQUENCE</scope>
    <source>
        <strain evidence="1">Expedition CK06-06</strain>
    </source>
</reference>